<dbReference type="PROSITE" id="PS51683">
    <property type="entry name" value="SAM_OMT_II"/>
    <property type="match status" value="1"/>
</dbReference>
<dbReference type="GO" id="GO:0008171">
    <property type="term" value="F:O-methyltransferase activity"/>
    <property type="evidence" value="ECO:0007669"/>
    <property type="project" value="InterPro"/>
</dbReference>
<name>A0A498JHH5_MALDO</name>
<dbReference type="Gene3D" id="3.40.50.150">
    <property type="entry name" value="Vaccinia Virus protein VP39"/>
    <property type="match status" value="1"/>
</dbReference>
<protein>
    <recommendedName>
        <fullName evidence="5">O-methyltransferase C-terminal domain-containing protein</fullName>
    </recommendedName>
</protein>
<keyword evidence="2" id="KW-0808">Transferase</keyword>
<keyword evidence="7" id="KW-1185">Reference proteome</keyword>
<keyword evidence="4" id="KW-0812">Transmembrane</keyword>
<dbReference type="AlphaFoldDB" id="A0A498JHH5"/>
<dbReference type="Proteomes" id="UP000290289">
    <property type="component" value="Chromosome 7"/>
</dbReference>
<evidence type="ECO:0000256" key="3">
    <source>
        <dbReference type="ARBA" id="ARBA00022691"/>
    </source>
</evidence>
<evidence type="ECO:0000259" key="5">
    <source>
        <dbReference type="Pfam" id="PF00891"/>
    </source>
</evidence>
<evidence type="ECO:0000256" key="1">
    <source>
        <dbReference type="ARBA" id="ARBA00022603"/>
    </source>
</evidence>
<keyword evidence="4" id="KW-1133">Transmembrane helix</keyword>
<dbReference type="EMBL" id="RDQH01000333">
    <property type="protein sequence ID" value="RXH95309.1"/>
    <property type="molecule type" value="Genomic_DNA"/>
</dbReference>
<dbReference type="InterPro" id="IPR029063">
    <property type="entry name" value="SAM-dependent_MTases_sf"/>
</dbReference>
<feature type="domain" description="O-methyltransferase C-terminal" evidence="5">
    <location>
        <begin position="102"/>
        <end position="273"/>
    </location>
</feature>
<gene>
    <name evidence="6" type="ORF">DVH24_024993</name>
</gene>
<dbReference type="InterPro" id="IPR001077">
    <property type="entry name" value="COMT_C"/>
</dbReference>
<keyword evidence="3" id="KW-0949">S-adenosyl-L-methionine</keyword>
<sequence length="282" mass="30926">MMIARVLGLMIARVTLRKLDFLFFVQVCSEVGICIGISIDIGIGIGTNIGIGIGIDTSTRIWSLASASTCWQTHNVYRHEFDGSFHKRAVFMICMLVLGLGRAYGMTNFEYHGTDPRFNKVFNRAMADHSIIAMKKLLVTYKGFEGLTSVVDVGGGTGSVIHMIVSKYPSFKGINFDLPHVIKDAPQYPGVEHVGGDMFSDEHCLKLLKNCYATLPDNGKVILVDIIIPVSPNSSLATKLANHVDMIMLAHNPGGKERTEKEFEALVKGSGFQGFRVMCSAF</sequence>
<dbReference type="GO" id="GO:0032259">
    <property type="term" value="P:methylation"/>
    <property type="evidence" value="ECO:0007669"/>
    <property type="project" value="UniProtKB-KW"/>
</dbReference>
<dbReference type="STRING" id="3750.A0A498JHH5"/>
<reference evidence="6 7" key="1">
    <citation type="submission" date="2018-10" db="EMBL/GenBank/DDBJ databases">
        <title>A high-quality apple genome assembly.</title>
        <authorList>
            <person name="Hu J."/>
        </authorList>
    </citation>
    <scope>NUCLEOTIDE SEQUENCE [LARGE SCALE GENOMIC DNA]</scope>
    <source>
        <strain evidence="7">cv. HFTH1</strain>
        <tissue evidence="6">Young leaf</tissue>
    </source>
</reference>
<dbReference type="InterPro" id="IPR016461">
    <property type="entry name" value="COMT-like"/>
</dbReference>
<organism evidence="6 7">
    <name type="scientific">Malus domestica</name>
    <name type="common">Apple</name>
    <name type="synonym">Pyrus malus</name>
    <dbReference type="NCBI Taxonomy" id="3750"/>
    <lineage>
        <taxon>Eukaryota</taxon>
        <taxon>Viridiplantae</taxon>
        <taxon>Streptophyta</taxon>
        <taxon>Embryophyta</taxon>
        <taxon>Tracheophyta</taxon>
        <taxon>Spermatophyta</taxon>
        <taxon>Magnoliopsida</taxon>
        <taxon>eudicotyledons</taxon>
        <taxon>Gunneridae</taxon>
        <taxon>Pentapetalae</taxon>
        <taxon>rosids</taxon>
        <taxon>fabids</taxon>
        <taxon>Rosales</taxon>
        <taxon>Rosaceae</taxon>
        <taxon>Amygdaloideae</taxon>
        <taxon>Maleae</taxon>
        <taxon>Malus</taxon>
    </lineage>
</organism>
<keyword evidence="4" id="KW-0472">Membrane</keyword>
<evidence type="ECO:0000313" key="7">
    <source>
        <dbReference type="Proteomes" id="UP000290289"/>
    </source>
</evidence>
<accession>A0A498JHH5</accession>
<dbReference type="SUPFAM" id="SSF53335">
    <property type="entry name" value="S-adenosyl-L-methionine-dependent methyltransferases"/>
    <property type="match status" value="1"/>
</dbReference>
<proteinExistence type="predicted"/>
<comment type="caution">
    <text evidence="6">The sequence shown here is derived from an EMBL/GenBank/DDBJ whole genome shotgun (WGS) entry which is preliminary data.</text>
</comment>
<feature type="transmembrane region" description="Helical" evidence="4">
    <location>
        <begin position="21"/>
        <end position="39"/>
    </location>
</feature>
<keyword evidence="1" id="KW-0489">Methyltransferase</keyword>
<evidence type="ECO:0000256" key="4">
    <source>
        <dbReference type="SAM" id="Phobius"/>
    </source>
</evidence>
<evidence type="ECO:0000256" key="2">
    <source>
        <dbReference type="ARBA" id="ARBA00022679"/>
    </source>
</evidence>
<dbReference type="PANTHER" id="PTHR11746">
    <property type="entry name" value="O-METHYLTRANSFERASE"/>
    <property type="match status" value="1"/>
</dbReference>
<dbReference type="Pfam" id="PF00891">
    <property type="entry name" value="Methyltransf_2"/>
    <property type="match status" value="1"/>
</dbReference>
<evidence type="ECO:0000313" key="6">
    <source>
        <dbReference type="EMBL" id="RXH95309.1"/>
    </source>
</evidence>